<sequence length="302" mass="33114">MDLEIVKLYEHLSLANEDGAIHEMSEEAQRDGVADVDHCLVGKVLSGKNVNMEAFKGLIVQLWSQFGIVEIESVDKFDNIVMVRLKYERLPEFCYVCGNIGHMTKEYLDVEARTQALTGMTTKLGSWMRGLILDIMKVRHLTTTIRSSTEKDRPLEGRCERGHEDSLNQEADLLGSQKRVSSSTEAVSRKVKVGAFSSNQIPTTGFGPNSVNELHFDGPLEASVSETAYSGLGIMGNNSISVVAFPATEGPPRIMIGLSWNGISTLVSFWRIGFGGGFWDSTEIPLLAKECSLGPCCGVSEM</sequence>
<dbReference type="InterPro" id="IPR025836">
    <property type="entry name" value="Zn_knuckle_CX2CX4HX4C"/>
</dbReference>
<evidence type="ECO:0000313" key="3">
    <source>
        <dbReference type="Proteomes" id="UP001281410"/>
    </source>
</evidence>
<evidence type="ECO:0000313" key="2">
    <source>
        <dbReference type="EMBL" id="KAK3189612.1"/>
    </source>
</evidence>
<reference evidence="2" key="1">
    <citation type="journal article" date="2023" name="Plant J.">
        <title>Genome sequences and population genomics provide insights into the demographic history, inbreeding, and mutation load of two 'living fossil' tree species of Dipteronia.</title>
        <authorList>
            <person name="Feng Y."/>
            <person name="Comes H.P."/>
            <person name="Chen J."/>
            <person name="Zhu S."/>
            <person name="Lu R."/>
            <person name="Zhang X."/>
            <person name="Li P."/>
            <person name="Qiu J."/>
            <person name="Olsen K.M."/>
            <person name="Qiu Y."/>
        </authorList>
    </citation>
    <scope>NUCLEOTIDE SEQUENCE</scope>
    <source>
        <strain evidence="2">NBL</strain>
    </source>
</reference>
<gene>
    <name evidence="2" type="ORF">Dsin_029173</name>
</gene>
<comment type="caution">
    <text evidence="2">The sequence shown here is derived from an EMBL/GenBank/DDBJ whole genome shotgun (WGS) entry which is preliminary data.</text>
</comment>
<keyword evidence="3" id="KW-1185">Reference proteome</keyword>
<evidence type="ECO:0000259" key="1">
    <source>
        <dbReference type="Pfam" id="PF14392"/>
    </source>
</evidence>
<proteinExistence type="predicted"/>
<organism evidence="2 3">
    <name type="scientific">Dipteronia sinensis</name>
    <dbReference type="NCBI Taxonomy" id="43782"/>
    <lineage>
        <taxon>Eukaryota</taxon>
        <taxon>Viridiplantae</taxon>
        <taxon>Streptophyta</taxon>
        <taxon>Embryophyta</taxon>
        <taxon>Tracheophyta</taxon>
        <taxon>Spermatophyta</taxon>
        <taxon>Magnoliopsida</taxon>
        <taxon>eudicotyledons</taxon>
        <taxon>Gunneridae</taxon>
        <taxon>Pentapetalae</taxon>
        <taxon>rosids</taxon>
        <taxon>malvids</taxon>
        <taxon>Sapindales</taxon>
        <taxon>Sapindaceae</taxon>
        <taxon>Hippocastanoideae</taxon>
        <taxon>Acereae</taxon>
        <taxon>Dipteronia</taxon>
    </lineage>
</organism>
<dbReference type="Proteomes" id="UP001281410">
    <property type="component" value="Unassembled WGS sequence"/>
</dbReference>
<dbReference type="EMBL" id="JANJYJ010000009">
    <property type="protein sequence ID" value="KAK3189612.1"/>
    <property type="molecule type" value="Genomic_DNA"/>
</dbReference>
<dbReference type="Pfam" id="PF14392">
    <property type="entry name" value="zf-CCHC_4"/>
    <property type="match status" value="1"/>
</dbReference>
<name>A0AAE0DW88_9ROSI</name>
<accession>A0AAE0DW88</accession>
<dbReference type="AlphaFoldDB" id="A0AAE0DW88"/>
<protein>
    <recommendedName>
        <fullName evidence="1">Zinc knuckle CX2CX4HX4C domain-containing protein</fullName>
    </recommendedName>
</protein>
<feature type="domain" description="Zinc knuckle CX2CX4HX4C" evidence="1">
    <location>
        <begin position="81"/>
        <end position="106"/>
    </location>
</feature>